<organism evidence="2 3">
    <name type="scientific">Plutella xylostella</name>
    <name type="common">Diamondback moth</name>
    <name type="synonym">Plutella maculipennis</name>
    <dbReference type="NCBI Taxonomy" id="51655"/>
    <lineage>
        <taxon>Eukaryota</taxon>
        <taxon>Metazoa</taxon>
        <taxon>Ecdysozoa</taxon>
        <taxon>Arthropoda</taxon>
        <taxon>Hexapoda</taxon>
        <taxon>Insecta</taxon>
        <taxon>Pterygota</taxon>
        <taxon>Neoptera</taxon>
        <taxon>Endopterygota</taxon>
        <taxon>Lepidoptera</taxon>
        <taxon>Glossata</taxon>
        <taxon>Ditrysia</taxon>
        <taxon>Yponomeutoidea</taxon>
        <taxon>Plutellidae</taxon>
        <taxon>Plutella</taxon>
    </lineage>
</organism>
<sequence length="278" mass="28655">MRSPGGEYQQQPKPKPQDVASKSLSGLESLVDQIPSIADGGGNAAGGGAQPGAEPVAAPRRRWLSTRRRYTARTARMGARLRRRMGIMGDYGAPFVGYGGGWGGQLMRPTPGYLSDWQYGYGAGVAPGGIASEAPLVGCGGGWGGQLMRPTPGLLSDWQYGYGAGVAPGLVGGSSVGPSLLYNGIASEAPLVGYGGGWGGQLKRPTPGYLSDWQYGYGAGVAPGYAPYNTPYYNGYAGPPPAHHQQYLGAPPLLDLHKQEGGVPAVPSVPSVGFPGFC</sequence>
<protein>
    <submittedName>
        <fullName evidence="2">(diamondback moth) hypothetical protein</fullName>
    </submittedName>
</protein>
<evidence type="ECO:0000313" key="2">
    <source>
        <dbReference type="EMBL" id="CAG9109493.1"/>
    </source>
</evidence>
<proteinExistence type="predicted"/>
<dbReference type="EMBL" id="CAJHNJ030000011">
    <property type="protein sequence ID" value="CAG9109493.1"/>
    <property type="molecule type" value="Genomic_DNA"/>
</dbReference>
<gene>
    <name evidence="2" type="ORF">PLXY2_LOCUS4156</name>
</gene>
<evidence type="ECO:0000313" key="3">
    <source>
        <dbReference type="Proteomes" id="UP000653454"/>
    </source>
</evidence>
<feature type="compositionally biased region" description="Gly residues" evidence="1">
    <location>
        <begin position="39"/>
        <end position="50"/>
    </location>
</feature>
<reference evidence="2" key="1">
    <citation type="submission" date="2020-11" db="EMBL/GenBank/DDBJ databases">
        <authorList>
            <person name="Whiteford S."/>
        </authorList>
    </citation>
    <scope>NUCLEOTIDE SEQUENCE</scope>
</reference>
<feature type="region of interest" description="Disordered" evidence="1">
    <location>
        <begin position="1"/>
        <end position="60"/>
    </location>
</feature>
<accession>A0A8S4E4F4</accession>
<evidence type="ECO:0000256" key="1">
    <source>
        <dbReference type="SAM" id="MobiDB-lite"/>
    </source>
</evidence>
<comment type="caution">
    <text evidence="2">The sequence shown here is derived from an EMBL/GenBank/DDBJ whole genome shotgun (WGS) entry which is preliminary data.</text>
</comment>
<dbReference type="Proteomes" id="UP000653454">
    <property type="component" value="Unassembled WGS sequence"/>
</dbReference>
<dbReference type="AlphaFoldDB" id="A0A8S4E4F4"/>
<keyword evidence="3" id="KW-1185">Reference proteome</keyword>
<name>A0A8S4E4F4_PLUXY</name>